<evidence type="ECO:0000256" key="7">
    <source>
        <dbReference type="ARBA" id="ARBA00023264"/>
    </source>
</evidence>
<evidence type="ECO:0000256" key="4">
    <source>
        <dbReference type="ARBA" id="ARBA00022695"/>
    </source>
</evidence>
<name>A0AAW2YK02_9EUKA</name>
<dbReference type="EC" id="2.7.7.15" evidence="8"/>
<evidence type="ECO:0000313" key="11">
    <source>
        <dbReference type="EMBL" id="KAL0477165.1"/>
    </source>
</evidence>
<dbReference type="InterPro" id="IPR004821">
    <property type="entry name" value="Cyt_trans-like"/>
</dbReference>
<dbReference type="InterPro" id="IPR014729">
    <property type="entry name" value="Rossmann-like_a/b/a_fold"/>
</dbReference>
<evidence type="ECO:0000256" key="5">
    <source>
        <dbReference type="ARBA" id="ARBA00023098"/>
    </source>
</evidence>
<dbReference type="CDD" id="cd02174">
    <property type="entry name" value="CCT"/>
    <property type="match status" value="1"/>
</dbReference>
<gene>
    <name evidence="11" type="ORF">AKO1_005938</name>
</gene>
<keyword evidence="7" id="KW-1208">Phospholipid metabolism</keyword>
<comment type="caution">
    <text evidence="11">The sequence shown here is derived from an EMBL/GenBank/DDBJ whole genome shotgun (WGS) entry which is preliminary data.</text>
</comment>
<organism evidence="11 12">
    <name type="scientific">Acrasis kona</name>
    <dbReference type="NCBI Taxonomy" id="1008807"/>
    <lineage>
        <taxon>Eukaryota</taxon>
        <taxon>Discoba</taxon>
        <taxon>Heterolobosea</taxon>
        <taxon>Tetramitia</taxon>
        <taxon>Eutetramitia</taxon>
        <taxon>Acrasidae</taxon>
        <taxon>Acrasis</taxon>
    </lineage>
</organism>
<evidence type="ECO:0000259" key="10">
    <source>
        <dbReference type="Pfam" id="PF01467"/>
    </source>
</evidence>
<dbReference type="Gene3D" id="3.40.50.620">
    <property type="entry name" value="HUPs"/>
    <property type="match status" value="1"/>
</dbReference>
<feature type="domain" description="Cytidyltransferase-like" evidence="10">
    <location>
        <begin position="84"/>
        <end position="210"/>
    </location>
</feature>
<dbReference type="PANTHER" id="PTHR10739:SF13">
    <property type="entry name" value="CHOLINE-PHOSPHATE CYTIDYLYLTRANSFERASE"/>
    <property type="match status" value="1"/>
</dbReference>
<keyword evidence="4 11" id="KW-0548">Nucleotidyltransferase</keyword>
<reference evidence="11 12" key="1">
    <citation type="submission" date="2024-03" db="EMBL/GenBank/DDBJ databases">
        <title>The Acrasis kona genome and developmental transcriptomes reveal deep origins of eukaryotic multicellular pathways.</title>
        <authorList>
            <person name="Sheikh S."/>
            <person name="Fu C.-J."/>
            <person name="Brown M.W."/>
            <person name="Baldauf S.L."/>
        </authorList>
    </citation>
    <scope>NUCLEOTIDE SEQUENCE [LARGE SCALE GENOMIC DNA]</scope>
    <source>
        <strain evidence="11 12">ATCC MYA-3509</strain>
    </source>
</reference>
<evidence type="ECO:0000256" key="6">
    <source>
        <dbReference type="ARBA" id="ARBA00023209"/>
    </source>
</evidence>
<dbReference type="Proteomes" id="UP001431209">
    <property type="component" value="Unassembled WGS sequence"/>
</dbReference>
<dbReference type="InterPro" id="IPR041723">
    <property type="entry name" value="CCT"/>
</dbReference>
<dbReference type="SUPFAM" id="SSF52374">
    <property type="entry name" value="Nucleotidylyl transferase"/>
    <property type="match status" value="1"/>
</dbReference>
<dbReference type="GO" id="GO:0031210">
    <property type="term" value="F:phosphatidylcholine binding"/>
    <property type="evidence" value="ECO:0007669"/>
    <property type="project" value="TreeGrafter"/>
</dbReference>
<protein>
    <recommendedName>
        <fullName evidence="8">choline-phosphate cytidylyltransferase</fullName>
        <ecNumber evidence="8">2.7.7.15</ecNumber>
    </recommendedName>
</protein>
<evidence type="ECO:0000313" key="12">
    <source>
        <dbReference type="Proteomes" id="UP001431209"/>
    </source>
</evidence>
<evidence type="ECO:0000256" key="8">
    <source>
        <dbReference type="ARBA" id="ARBA00026101"/>
    </source>
</evidence>
<keyword evidence="2" id="KW-0444">Lipid biosynthesis</keyword>
<evidence type="ECO:0000256" key="9">
    <source>
        <dbReference type="SAM" id="MobiDB-lite"/>
    </source>
</evidence>
<keyword evidence="12" id="KW-1185">Reference proteome</keyword>
<sequence>MANKGKRTAEQVNNEVEVEYDLSEDEEEPLRKKAKQTTAHAHEGGNITTGDGNSVKWDEDEEVVFAEVNGRTVPVPKNRPVRIYADGIYDLFHMGHARSLQQAKNLLPNSCLVVGVCGDEITHKMKGKTVMNERERVEAVSHCRYVDEVIPLAPWIITPEYMKQHRIDYVSHGEDLSLDENGKDVYQRIKDIGRFLVIKRTEGISTSDLILRIVKDYDKYVRRNLQRGYSLKEMNVGFVKEKQIQFDNQIQKFKHKVEDIQGNIADAVREQRDRIILDFKKWKDTSEELLLGFTKRFKRGYPITDAEAANWVREGAESPESPHYNNDQNLRDLFVIRGESPRNE</sequence>
<evidence type="ECO:0000256" key="2">
    <source>
        <dbReference type="ARBA" id="ARBA00022516"/>
    </source>
</evidence>
<keyword evidence="5" id="KW-0443">Lipid metabolism</keyword>
<dbReference type="GO" id="GO:0004105">
    <property type="term" value="F:choline-phosphate cytidylyltransferase activity"/>
    <property type="evidence" value="ECO:0007669"/>
    <property type="project" value="UniProtKB-EC"/>
</dbReference>
<dbReference type="EMBL" id="JAOPGA020000144">
    <property type="protein sequence ID" value="KAL0477165.1"/>
    <property type="molecule type" value="Genomic_DNA"/>
</dbReference>
<dbReference type="NCBIfam" id="TIGR00125">
    <property type="entry name" value="cyt_tran_rel"/>
    <property type="match status" value="1"/>
</dbReference>
<feature type="region of interest" description="Disordered" evidence="9">
    <location>
        <begin position="1"/>
        <end position="54"/>
    </location>
</feature>
<feature type="compositionally biased region" description="Acidic residues" evidence="9">
    <location>
        <begin position="16"/>
        <end position="28"/>
    </location>
</feature>
<dbReference type="Pfam" id="PF01467">
    <property type="entry name" value="CTP_transf_like"/>
    <property type="match status" value="1"/>
</dbReference>
<dbReference type="InterPro" id="IPR045049">
    <property type="entry name" value="Pcy1-like"/>
</dbReference>
<comment type="similarity">
    <text evidence="1">Belongs to the cytidylyltransferase family.</text>
</comment>
<keyword evidence="3" id="KW-0808">Transferase</keyword>
<proteinExistence type="inferred from homology"/>
<accession>A0AAW2YK02</accession>
<keyword evidence="6" id="KW-0594">Phospholipid biosynthesis</keyword>
<evidence type="ECO:0000256" key="3">
    <source>
        <dbReference type="ARBA" id="ARBA00022679"/>
    </source>
</evidence>
<dbReference type="PANTHER" id="PTHR10739">
    <property type="entry name" value="CYTIDYLYLTRANSFERASE"/>
    <property type="match status" value="1"/>
</dbReference>
<dbReference type="AlphaFoldDB" id="A0AAW2YK02"/>
<evidence type="ECO:0000256" key="1">
    <source>
        <dbReference type="ARBA" id="ARBA00010101"/>
    </source>
</evidence>